<gene>
    <name evidence="1" type="ORF">ENJ12_02915</name>
</gene>
<dbReference type="Proteomes" id="UP000886339">
    <property type="component" value="Unassembled WGS sequence"/>
</dbReference>
<proteinExistence type="predicted"/>
<dbReference type="EMBL" id="DRLF01000109">
    <property type="protein sequence ID" value="HEC05775.1"/>
    <property type="molecule type" value="Genomic_DNA"/>
</dbReference>
<evidence type="ECO:0000313" key="1">
    <source>
        <dbReference type="EMBL" id="HEC05775.1"/>
    </source>
</evidence>
<accession>A0A831RVB6</accession>
<reference evidence="1" key="1">
    <citation type="journal article" date="2020" name="mSystems">
        <title>Genome- and Community-Level Interaction Insights into Carbon Utilization and Element Cycling Functions of Hydrothermarchaeota in Hydrothermal Sediment.</title>
        <authorList>
            <person name="Zhou Z."/>
            <person name="Liu Y."/>
            <person name="Xu W."/>
            <person name="Pan J."/>
            <person name="Luo Z.H."/>
            <person name="Li M."/>
        </authorList>
    </citation>
    <scope>NUCLEOTIDE SEQUENCE [LARGE SCALE GENOMIC DNA]</scope>
    <source>
        <strain evidence="1">HyVt-458</strain>
    </source>
</reference>
<protein>
    <submittedName>
        <fullName evidence="1">Uncharacterized protein</fullName>
    </submittedName>
</protein>
<name>A0A831RVB6_9GAMM</name>
<comment type="caution">
    <text evidence="1">The sequence shown here is derived from an EMBL/GenBank/DDBJ whole genome shotgun (WGS) entry which is preliminary data.</text>
</comment>
<dbReference type="AlphaFoldDB" id="A0A831RVB6"/>
<organism evidence="1">
    <name type="scientific">Thiolapillus brandeum</name>
    <dbReference type="NCBI Taxonomy" id="1076588"/>
    <lineage>
        <taxon>Bacteria</taxon>
        <taxon>Pseudomonadati</taxon>
        <taxon>Pseudomonadota</taxon>
        <taxon>Gammaproteobacteria</taxon>
        <taxon>Chromatiales</taxon>
        <taxon>Sedimenticolaceae</taxon>
        <taxon>Thiolapillus</taxon>
    </lineage>
</organism>
<sequence length="66" mass="7380">MDRLKREAARSDAVVLMSMMRTMLGRNLREALYDPPRPWVPCTGTGRKALEDSIHAAARIAAQARV</sequence>